<feature type="domain" description="RecX second three-helical" evidence="6">
    <location>
        <begin position="134"/>
        <end position="175"/>
    </location>
</feature>
<keyword evidence="10" id="KW-1185">Reference proteome</keyword>
<dbReference type="InterPro" id="IPR053926">
    <property type="entry name" value="RecX_HTH_1st"/>
</dbReference>
<accession>A0ABY3B8V2</accession>
<protein>
    <recommendedName>
        <fullName evidence="3 5">Regulatory protein RecX</fullName>
    </recommendedName>
</protein>
<keyword evidence="4 5" id="KW-0963">Cytoplasm</keyword>
<name>A0ABY3B8V2_9BACL</name>
<evidence type="ECO:0000313" key="10">
    <source>
        <dbReference type="Proteomes" id="UP000319219"/>
    </source>
</evidence>
<evidence type="ECO:0000256" key="5">
    <source>
        <dbReference type="HAMAP-Rule" id="MF_01114"/>
    </source>
</evidence>
<comment type="caution">
    <text evidence="9">The sequence shown here is derived from an EMBL/GenBank/DDBJ whole genome shotgun (WGS) entry which is preliminary data.</text>
</comment>
<dbReference type="InterPro" id="IPR036388">
    <property type="entry name" value="WH-like_DNA-bd_sf"/>
</dbReference>
<dbReference type="InterPro" id="IPR053924">
    <property type="entry name" value="RecX_HTH_2nd"/>
</dbReference>
<organism evidence="9 10">
    <name type="scientific">Paenibacillus ottowii</name>
    <dbReference type="NCBI Taxonomy" id="2315729"/>
    <lineage>
        <taxon>Bacteria</taxon>
        <taxon>Bacillati</taxon>
        <taxon>Bacillota</taxon>
        <taxon>Bacilli</taxon>
        <taxon>Bacillales</taxon>
        <taxon>Paenibacillaceae</taxon>
        <taxon>Paenibacillus</taxon>
    </lineage>
</organism>
<dbReference type="Pfam" id="PF21982">
    <property type="entry name" value="RecX_HTH1"/>
    <property type="match status" value="1"/>
</dbReference>
<evidence type="ECO:0000256" key="4">
    <source>
        <dbReference type="ARBA" id="ARBA00022490"/>
    </source>
</evidence>
<dbReference type="PANTHER" id="PTHR33602:SF1">
    <property type="entry name" value="REGULATORY PROTEIN RECX FAMILY PROTEIN"/>
    <property type="match status" value="1"/>
</dbReference>
<dbReference type="Pfam" id="PF21981">
    <property type="entry name" value="RecX_HTH3"/>
    <property type="match status" value="1"/>
</dbReference>
<proteinExistence type="inferred from homology"/>
<evidence type="ECO:0000259" key="7">
    <source>
        <dbReference type="Pfam" id="PF21981"/>
    </source>
</evidence>
<comment type="similarity">
    <text evidence="2 5">Belongs to the RecX family.</text>
</comment>
<comment type="function">
    <text evidence="5">Modulates RecA activity.</text>
</comment>
<sequence length="249" mass="29363">MQLDDKDEYTSEENKEQGISLFPDHEELMITRVEQGQGRKRGRYVIHFGPYSLSVLEDVMIKYNMFKGTSFVKKELEDIVLADEKQQAYVYALRYLGQKPRTCQEIARRLAQKDVAQIVVDEILVRLQREKLVDDDLYARQWARQRITSQRKGKMWIRQELRQKGISKASIGEALGEITDNEEWESALTVGRKKWNQVRGDIMDKKRKTFPFLMRRGYSGDITRRVINHLSADEQDEAYDDGELLHWEE</sequence>
<dbReference type="Pfam" id="PF02631">
    <property type="entry name" value="RecX_HTH2"/>
    <property type="match status" value="1"/>
</dbReference>
<dbReference type="RefSeq" id="WP_063208833.1">
    <property type="nucleotide sequence ID" value="NZ_VIJZ01000004.1"/>
</dbReference>
<dbReference type="InterPro" id="IPR003783">
    <property type="entry name" value="Regulatory_RecX"/>
</dbReference>
<dbReference type="InterPro" id="IPR053925">
    <property type="entry name" value="RecX_HTH_3rd"/>
</dbReference>
<comment type="subcellular location">
    <subcellularLocation>
        <location evidence="1 5">Cytoplasm</location>
    </subcellularLocation>
</comment>
<feature type="domain" description="RecX first three-helical" evidence="8">
    <location>
        <begin position="88"/>
        <end position="127"/>
    </location>
</feature>
<evidence type="ECO:0000259" key="8">
    <source>
        <dbReference type="Pfam" id="PF21982"/>
    </source>
</evidence>
<evidence type="ECO:0000256" key="3">
    <source>
        <dbReference type="ARBA" id="ARBA00018111"/>
    </source>
</evidence>
<reference evidence="9 10" key="1">
    <citation type="submission" date="2019-07" db="EMBL/GenBank/DDBJ databases">
        <title>Paenibacillus ottowii sp. nov. isolated from a fermentation system processing bovine manure.</title>
        <authorList>
            <person name="Velazquez L.F."/>
            <person name="Rajbanshi S."/>
            <person name="Guan S."/>
            <person name="Hinchee M."/>
            <person name="Welsh A."/>
        </authorList>
    </citation>
    <scope>NUCLEOTIDE SEQUENCE [LARGE SCALE GENOMIC DNA]</scope>
    <source>
        <strain evidence="9 10">MS2379</strain>
    </source>
</reference>
<feature type="domain" description="RecX third three-helical" evidence="7">
    <location>
        <begin position="182"/>
        <end position="227"/>
    </location>
</feature>
<dbReference type="Proteomes" id="UP000319219">
    <property type="component" value="Unassembled WGS sequence"/>
</dbReference>
<dbReference type="Gene3D" id="1.10.10.10">
    <property type="entry name" value="Winged helix-like DNA-binding domain superfamily/Winged helix DNA-binding domain"/>
    <property type="match status" value="3"/>
</dbReference>
<dbReference type="PANTHER" id="PTHR33602">
    <property type="entry name" value="REGULATORY PROTEIN RECX FAMILY PROTEIN"/>
    <property type="match status" value="1"/>
</dbReference>
<dbReference type="EMBL" id="VIJZ01000004">
    <property type="protein sequence ID" value="TQR98935.1"/>
    <property type="molecule type" value="Genomic_DNA"/>
</dbReference>
<dbReference type="HAMAP" id="MF_01114">
    <property type="entry name" value="RecX"/>
    <property type="match status" value="1"/>
</dbReference>
<gene>
    <name evidence="5" type="primary">recX</name>
    <name evidence="9" type="ORF">FKV70_12235</name>
</gene>
<evidence type="ECO:0000256" key="1">
    <source>
        <dbReference type="ARBA" id="ARBA00004496"/>
    </source>
</evidence>
<evidence type="ECO:0000256" key="2">
    <source>
        <dbReference type="ARBA" id="ARBA00009695"/>
    </source>
</evidence>
<evidence type="ECO:0000259" key="6">
    <source>
        <dbReference type="Pfam" id="PF02631"/>
    </source>
</evidence>
<evidence type="ECO:0000313" key="9">
    <source>
        <dbReference type="EMBL" id="TQR98935.1"/>
    </source>
</evidence>